<name>A0ABM9G3D2_9BACL</name>
<sequence length="49" mass="5275">MTNPGAAARAQRERKHRMACAVLGFLFAIRAANGSAVRKKQGREGSIYG</sequence>
<dbReference type="Proteomes" id="UP001154322">
    <property type="component" value="Unassembled WGS sequence"/>
</dbReference>
<accession>A0ABM9G3D2</accession>
<keyword evidence="2" id="KW-1185">Reference proteome</keyword>
<dbReference type="EMBL" id="CALYLO010000004">
    <property type="protein sequence ID" value="CAH8246201.1"/>
    <property type="molecule type" value="Genomic_DNA"/>
</dbReference>
<evidence type="ECO:0000313" key="2">
    <source>
        <dbReference type="Proteomes" id="UP001154322"/>
    </source>
</evidence>
<evidence type="ECO:0000313" key="1">
    <source>
        <dbReference type="EMBL" id="CAH8246201.1"/>
    </source>
</evidence>
<organism evidence="1 2">
    <name type="scientific">Paenibacillus melissococcoides</name>
    <dbReference type="NCBI Taxonomy" id="2912268"/>
    <lineage>
        <taxon>Bacteria</taxon>
        <taxon>Bacillati</taxon>
        <taxon>Bacillota</taxon>
        <taxon>Bacilli</taxon>
        <taxon>Bacillales</taxon>
        <taxon>Paenibacillaceae</taxon>
        <taxon>Paenibacillus</taxon>
    </lineage>
</organism>
<comment type="caution">
    <text evidence="1">The sequence shown here is derived from an EMBL/GenBank/DDBJ whole genome shotgun (WGS) entry which is preliminary data.</text>
</comment>
<reference evidence="1" key="1">
    <citation type="submission" date="2022-06" db="EMBL/GenBank/DDBJ databases">
        <authorList>
            <person name="Dietemann V."/>
            <person name="Ory F."/>
            <person name="Dainat B."/>
            <person name="Oberhansli S."/>
        </authorList>
    </citation>
    <scope>NUCLEOTIDE SEQUENCE</scope>
    <source>
        <strain evidence="1">Ena-SAMPLE-TAB-26-04-2022-14:26:32:270-5432</strain>
    </source>
</reference>
<protein>
    <submittedName>
        <fullName evidence="1">Uncharacterized protein</fullName>
    </submittedName>
</protein>
<gene>
    <name evidence="1" type="ORF">WJ0W_003437</name>
</gene>
<proteinExistence type="predicted"/>